<evidence type="ECO:0000256" key="1">
    <source>
        <dbReference type="SAM" id="MobiDB-lite"/>
    </source>
</evidence>
<dbReference type="EMBL" id="KV750161">
    <property type="protein sequence ID" value="OCL05993.1"/>
    <property type="molecule type" value="Genomic_DNA"/>
</dbReference>
<proteinExistence type="predicted"/>
<dbReference type="OrthoDB" id="3912456at2759"/>
<feature type="region of interest" description="Disordered" evidence="1">
    <location>
        <begin position="364"/>
        <end position="387"/>
    </location>
</feature>
<organism evidence="2 3">
    <name type="scientific">Glonium stellatum</name>
    <dbReference type="NCBI Taxonomy" id="574774"/>
    <lineage>
        <taxon>Eukaryota</taxon>
        <taxon>Fungi</taxon>
        <taxon>Dikarya</taxon>
        <taxon>Ascomycota</taxon>
        <taxon>Pezizomycotina</taxon>
        <taxon>Dothideomycetes</taxon>
        <taxon>Pleosporomycetidae</taxon>
        <taxon>Gloniales</taxon>
        <taxon>Gloniaceae</taxon>
        <taxon>Glonium</taxon>
    </lineage>
</organism>
<evidence type="ECO:0000313" key="3">
    <source>
        <dbReference type="Proteomes" id="UP000250140"/>
    </source>
</evidence>
<accession>A0A8E2EWI9</accession>
<name>A0A8E2EWI9_9PEZI</name>
<keyword evidence="3" id="KW-1185">Reference proteome</keyword>
<reference evidence="2 3" key="1">
    <citation type="journal article" date="2016" name="Nat. Commun.">
        <title>Ectomycorrhizal ecology is imprinted in the genome of the dominant symbiotic fungus Cenococcum geophilum.</title>
        <authorList>
            <consortium name="DOE Joint Genome Institute"/>
            <person name="Peter M."/>
            <person name="Kohler A."/>
            <person name="Ohm R.A."/>
            <person name="Kuo A."/>
            <person name="Krutzmann J."/>
            <person name="Morin E."/>
            <person name="Arend M."/>
            <person name="Barry K.W."/>
            <person name="Binder M."/>
            <person name="Choi C."/>
            <person name="Clum A."/>
            <person name="Copeland A."/>
            <person name="Grisel N."/>
            <person name="Haridas S."/>
            <person name="Kipfer T."/>
            <person name="LaButti K."/>
            <person name="Lindquist E."/>
            <person name="Lipzen A."/>
            <person name="Maire R."/>
            <person name="Meier B."/>
            <person name="Mihaltcheva S."/>
            <person name="Molinier V."/>
            <person name="Murat C."/>
            <person name="Poggeler S."/>
            <person name="Quandt C.A."/>
            <person name="Sperisen C."/>
            <person name="Tritt A."/>
            <person name="Tisserant E."/>
            <person name="Crous P.W."/>
            <person name="Henrissat B."/>
            <person name="Nehls U."/>
            <person name="Egli S."/>
            <person name="Spatafora J.W."/>
            <person name="Grigoriev I.V."/>
            <person name="Martin F.M."/>
        </authorList>
    </citation>
    <scope>NUCLEOTIDE SEQUENCE [LARGE SCALE GENOMIC DNA]</scope>
    <source>
        <strain evidence="2 3">CBS 207.34</strain>
    </source>
</reference>
<protein>
    <submittedName>
        <fullName evidence="2">Uncharacterized protein</fullName>
    </submittedName>
</protein>
<dbReference type="Proteomes" id="UP000250140">
    <property type="component" value="Unassembled WGS sequence"/>
</dbReference>
<sequence>MCYHNFVCHNGCGHLGSSNTNPYTFCDAARARLAATGFTSPPKQGTLRRISTTFKRTSTISRSADQFNYNAHGSSLNAAQCPILEERQIANSDMDVCADCKRSVEDMRFLVARTVFTRDIPFLDHPSRDCYLVPGLVRARDRDLWILLGVKLEISVGFAEPRRCPEAEPPVIVDDAAGVDGAANICANKLDDIERALGIQLLLLCPFSEGEFLGIFAAVVLVDDIANLCSAPSTTSRLGASRLALPLGSTVGPGSASRIARLAARSARLRVAAAAVAGAIASCDLVPITPRQVGGAEVEAAATRFLFFVKALFGMKGRWIMVPDNHKTLFPKELPIYDSANHAKESRACNYNPSNVLDLNDEETSKEMHNGQGHEVSKSHSYNKWSF</sequence>
<dbReference type="AlphaFoldDB" id="A0A8E2EWI9"/>
<evidence type="ECO:0000313" key="2">
    <source>
        <dbReference type="EMBL" id="OCL05993.1"/>
    </source>
</evidence>
<gene>
    <name evidence="2" type="ORF">AOQ84DRAFT_412231</name>
</gene>